<feature type="region of interest" description="Disordered" evidence="1">
    <location>
        <begin position="98"/>
        <end position="123"/>
    </location>
</feature>
<feature type="region of interest" description="Disordered" evidence="1">
    <location>
        <begin position="1"/>
        <end position="27"/>
    </location>
</feature>
<dbReference type="AlphaFoldDB" id="A0A7U7G981"/>
<name>A0A7U7G981_9GAMM</name>
<proteinExistence type="predicted"/>
<evidence type="ECO:0000256" key="1">
    <source>
        <dbReference type="SAM" id="MobiDB-lite"/>
    </source>
</evidence>
<keyword evidence="3" id="KW-1185">Reference proteome</keyword>
<accession>A0A7U7G981</accession>
<dbReference type="Proteomes" id="UP000019184">
    <property type="component" value="Unassembled WGS sequence"/>
</dbReference>
<dbReference type="EMBL" id="CBTK010000066">
    <property type="protein sequence ID" value="CDH44237.1"/>
    <property type="molecule type" value="Genomic_DNA"/>
</dbReference>
<evidence type="ECO:0000313" key="3">
    <source>
        <dbReference type="Proteomes" id="UP000019184"/>
    </source>
</evidence>
<protein>
    <submittedName>
        <fullName evidence="2">Cingulin-like 1 (Modular protein)</fullName>
    </submittedName>
</protein>
<reference evidence="2 3" key="1">
    <citation type="journal article" date="2014" name="ISME J.">
        <title>Candidatus Competibacter-lineage genomes retrieved from metagenomes reveal functional metabolic diversity.</title>
        <authorList>
            <person name="McIlroy S.J."/>
            <person name="Albertsen M."/>
            <person name="Andresen E.K."/>
            <person name="Saunders A.M."/>
            <person name="Kristiansen R."/>
            <person name="Stokholm-Bjerregaard M."/>
            <person name="Nielsen K.L."/>
            <person name="Nielsen P.H."/>
        </authorList>
    </citation>
    <scope>NUCLEOTIDE SEQUENCE [LARGE SCALE GENOMIC DNA]</scope>
    <source>
        <strain evidence="2 3">Run_B_J11</strain>
    </source>
</reference>
<organism evidence="2 3">
    <name type="scientific">Candidatus Contendobacter odensis Run_B_J11</name>
    <dbReference type="NCBI Taxonomy" id="1400861"/>
    <lineage>
        <taxon>Bacteria</taxon>
        <taxon>Pseudomonadati</taxon>
        <taxon>Pseudomonadota</taxon>
        <taxon>Gammaproteobacteria</taxon>
        <taxon>Candidatus Competibacteraceae</taxon>
        <taxon>Candidatus Contendibacter</taxon>
    </lineage>
</organism>
<comment type="caution">
    <text evidence="2">The sequence shown here is derived from an EMBL/GenBank/DDBJ whole genome shotgun (WGS) entry which is preliminary data.</text>
</comment>
<gene>
    <name evidence="2" type="ORF">BN874_1580025</name>
</gene>
<sequence>MGVIQSDAGRIIPHDRRLPSKETPLFPTDRDPVLLERLNRHPQVRTRVESLLAVVEDAEGDCERADAAERRVIEELRQMGNEARTAWAERGVEKQTVLGQAEPDWRPGGKKNCMGTPPWVGSR</sequence>
<evidence type="ECO:0000313" key="2">
    <source>
        <dbReference type="EMBL" id="CDH44237.1"/>
    </source>
</evidence>